<accession>A0A1F6NIW9</accession>
<dbReference type="Proteomes" id="UP000176300">
    <property type="component" value="Unassembled WGS sequence"/>
</dbReference>
<dbReference type="AlphaFoldDB" id="A0A1F6NIW9"/>
<sequence>MLNLNHLKLNHLKLFENYKFKIENYRLFIWIPKQVGNDRAKIRYKLIVISVYHIFHKIKKLPVVGREQVRLLWILF</sequence>
<comment type="caution">
    <text evidence="1">The sequence shown here is derived from an EMBL/GenBank/DDBJ whole genome shotgun (WGS) entry which is preliminary data.</text>
</comment>
<dbReference type="EMBL" id="MFQS01000006">
    <property type="protein sequence ID" value="OGH83996.1"/>
    <property type="molecule type" value="Genomic_DNA"/>
</dbReference>
<gene>
    <name evidence="1" type="ORF">A2373_01340</name>
</gene>
<name>A0A1F6NIW9_9BACT</name>
<organism evidence="1 2">
    <name type="scientific">Candidatus Magasanikbacteria bacterium RIFOXYB1_FULL_40_15</name>
    <dbReference type="NCBI Taxonomy" id="1798697"/>
    <lineage>
        <taxon>Bacteria</taxon>
        <taxon>Candidatus Magasanikiibacteriota</taxon>
    </lineage>
</organism>
<evidence type="ECO:0000313" key="2">
    <source>
        <dbReference type="Proteomes" id="UP000176300"/>
    </source>
</evidence>
<protein>
    <submittedName>
        <fullName evidence="1">Uncharacterized protein</fullName>
    </submittedName>
</protein>
<proteinExistence type="predicted"/>
<evidence type="ECO:0000313" key="1">
    <source>
        <dbReference type="EMBL" id="OGH83996.1"/>
    </source>
</evidence>
<reference evidence="1 2" key="1">
    <citation type="journal article" date="2016" name="Nat. Commun.">
        <title>Thousands of microbial genomes shed light on interconnected biogeochemical processes in an aquifer system.</title>
        <authorList>
            <person name="Anantharaman K."/>
            <person name="Brown C.T."/>
            <person name="Hug L.A."/>
            <person name="Sharon I."/>
            <person name="Castelle C.J."/>
            <person name="Probst A.J."/>
            <person name="Thomas B.C."/>
            <person name="Singh A."/>
            <person name="Wilkins M.J."/>
            <person name="Karaoz U."/>
            <person name="Brodie E.L."/>
            <person name="Williams K.H."/>
            <person name="Hubbard S.S."/>
            <person name="Banfield J.F."/>
        </authorList>
    </citation>
    <scope>NUCLEOTIDE SEQUENCE [LARGE SCALE GENOMIC DNA]</scope>
</reference>
<dbReference type="STRING" id="1798697.A2373_01340"/>